<dbReference type="OrthoDB" id="5648060at2"/>
<accession>A0A0W0VI65</accession>
<dbReference type="AlphaFoldDB" id="A0A0W0VI65"/>
<gene>
    <name evidence="1" type="ORF">Llon_1988</name>
</gene>
<keyword evidence="2" id="KW-1185">Reference proteome</keyword>
<protein>
    <submittedName>
        <fullName evidence="1">Uncharacterized protein</fullName>
    </submittedName>
</protein>
<proteinExistence type="predicted"/>
<comment type="caution">
    <text evidence="1">The sequence shown here is derived from an EMBL/GenBank/DDBJ whole genome shotgun (WGS) entry which is preliminary data.</text>
</comment>
<evidence type="ECO:0000313" key="1">
    <source>
        <dbReference type="EMBL" id="KTD19816.1"/>
    </source>
</evidence>
<dbReference type="EMBL" id="LNYK01000033">
    <property type="protein sequence ID" value="KTD19816.1"/>
    <property type="molecule type" value="Genomic_DNA"/>
</dbReference>
<reference evidence="1 2" key="1">
    <citation type="submission" date="2015-11" db="EMBL/GenBank/DDBJ databases">
        <title>Genomic analysis of 38 Legionella species identifies large and diverse effector repertoires.</title>
        <authorList>
            <person name="Burstein D."/>
            <person name="Amaro F."/>
            <person name="Zusman T."/>
            <person name="Lifshitz Z."/>
            <person name="Cohen O."/>
            <person name="Gilbert J.A."/>
            <person name="Pupko T."/>
            <person name="Shuman H.A."/>
            <person name="Segal G."/>
        </authorList>
    </citation>
    <scope>NUCLEOTIDE SEQUENCE [LARGE SCALE GENOMIC DNA]</scope>
    <source>
        <strain evidence="1 2">ATCC 49505</strain>
    </source>
</reference>
<sequence length="86" mass="10050">MTEYIYKGFKISYNVESLELAGGGNLYKADGSVTYLLHKPKSFAPVKFHTEYESYSGAEHEIKKMLENYIDFELQSYYEMAKEKTR</sequence>
<dbReference type="Proteomes" id="UP000054997">
    <property type="component" value="Unassembled WGS sequence"/>
</dbReference>
<dbReference type="PATRIC" id="fig|45068.5.peg.2161"/>
<evidence type="ECO:0000313" key="2">
    <source>
        <dbReference type="Proteomes" id="UP000054997"/>
    </source>
</evidence>
<name>A0A0W0VI65_9GAMM</name>
<organism evidence="1 2">
    <name type="scientific">Legionella londiniensis</name>
    <dbReference type="NCBI Taxonomy" id="45068"/>
    <lineage>
        <taxon>Bacteria</taxon>
        <taxon>Pseudomonadati</taxon>
        <taxon>Pseudomonadota</taxon>
        <taxon>Gammaproteobacteria</taxon>
        <taxon>Legionellales</taxon>
        <taxon>Legionellaceae</taxon>
        <taxon>Legionella</taxon>
    </lineage>
</organism>
<dbReference type="RefSeq" id="WP_058529956.1">
    <property type="nucleotide sequence ID" value="NZ_CAAAHZ010000001.1"/>
</dbReference>